<protein>
    <submittedName>
        <fullName evidence="2">Uncharacterized protein</fullName>
    </submittedName>
</protein>
<sequence length="119" mass="13397">MSGPQRPAAGPHQANARRNDQILYYGTRAKKNLIRHPDESTKTKLIEAVQVVVDFNTDMTIKAHLVFARYFLTTQLRQHQPSLPAAIFFTNLLHIDISAAPREPMTNKTTVTAGFRAKI</sequence>
<accession>A0A1X2GF32</accession>
<comment type="caution">
    <text evidence="2">The sequence shown here is derived from an EMBL/GenBank/DDBJ whole genome shotgun (WGS) entry which is preliminary data.</text>
</comment>
<keyword evidence="3" id="KW-1185">Reference proteome</keyword>
<evidence type="ECO:0000313" key="3">
    <source>
        <dbReference type="Proteomes" id="UP000242146"/>
    </source>
</evidence>
<dbReference type="Proteomes" id="UP000242146">
    <property type="component" value="Unassembled WGS sequence"/>
</dbReference>
<dbReference type="EMBL" id="MCGT01000018">
    <property type="protein sequence ID" value="ORX52353.1"/>
    <property type="molecule type" value="Genomic_DNA"/>
</dbReference>
<evidence type="ECO:0000313" key="2">
    <source>
        <dbReference type="EMBL" id="ORX52353.1"/>
    </source>
</evidence>
<proteinExistence type="predicted"/>
<gene>
    <name evidence="2" type="ORF">DM01DRAFT_1336719</name>
</gene>
<feature type="region of interest" description="Disordered" evidence="1">
    <location>
        <begin position="1"/>
        <end position="20"/>
    </location>
</feature>
<organism evidence="2 3">
    <name type="scientific">Hesseltinella vesiculosa</name>
    <dbReference type="NCBI Taxonomy" id="101127"/>
    <lineage>
        <taxon>Eukaryota</taxon>
        <taxon>Fungi</taxon>
        <taxon>Fungi incertae sedis</taxon>
        <taxon>Mucoromycota</taxon>
        <taxon>Mucoromycotina</taxon>
        <taxon>Mucoromycetes</taxon>
        <taxon>Mucorales</taxon>
        <taxon>Cunninghamellaceae</taxon>
        <taxon>Hesseltinella</taxon>
    </lineage>
</organism>
<dbReference type="AlphaFoldDB" id="A0A1X2GF32"/>
<name>A0A1X2GF32_9FUNG</name>
<evidence type="ECO:0000256" key="1">
    <source>
        <dbReference type="SAM" id="MobiDB-lite"/>
    </source>
</evidence>
<reference evidence="2 3" key="1">
    <citation type="submission" date="2016-07" db="EMBL/GenBank/DDBJ databases">
        <title>Pervasive Adenine N6-methylation of Active Genes in Fungi.</title>
        <authorList>
            <consortium name="DOE Joint Genome Institute"/>
            <person name="Mondo S.J."/>
            <person name="Dannebaum R.O."/>
            <person name="Kuo R.C."/>
            <person name="Labutti K."/>
            <person name="Haridas S."/>
            <person name="Kuo A."/>
            <person name="Salamov A."/>
            <person name="Ahrendt S.R."/>
            <person name="Lipzen A."/>
            <person name="Sullivan W."/>
            <person name="Andreopoulos W.B."/>
            <person name="Clum A."/>
            <person name="Lindquist E."/>
            <person name="Daum C."/>
            <person name="Ramamoorthy G.K."/>
            <person name="Gryganskyi A."/>
            <person name="Culley D."/>
            <person name="Magnuson J.K."/>
            <person name="James T.Y."/>
            <person name="O'Malley M.A."/>
            <person name="Stajich J.E."/>
            <person name="Spatafora J.W."/>
            <person name="Visel A."/>
            <person name="Grigoriev I.V."/>
        </authorList>
    </citation>
    <scope>NUCLEOTIDE SEQUENCE [LARGE SCALE GENOMIC DNA]</scope>
    <source>
        <strain evidence="2 3">NRRL 3301</strain>
    </source>
</reference>